<name>A0A5N5SUA1_9CRUS</name>
<accession>A0A5N5SUA1</accession>
<gene>
    <name evidence="1" type="ORF">Anas_06934</name>
</gene>
<comment type="caution">
    <text evidence="1">The sequence shown here is derived from an EMBL/GenBank/DDBJ whole genome shotgun (WGS) entry which is preliminary data.</text>
</comment>
<sequence length="268" mass="29163">MYTLGSLRFSLRNTEKMSEMEQAQNTSGMVWYNYGVDGILTSAPLQVEIGSDIARQLNHQVQIQYGGYSTVSTIPSQSQHVIVAHQPGRRGRPRKRGKRGRKTILNKKIKGSDSAVKKENEETIESADTSSHLNSMIKFESPVLSTQEVNSLPIETETVEITVGIVDSNAVTSENSVIIRPTNKDGSILPTLGNKEILHEDVIQAAANAAGLSDSADLRQEAAVTMAALQHGALNLVHQGDSSPDNTEFTSEGNGVEAHAHAWYIKQE</sequence>
<proteinExistence type="predicted"/>
<reference evidence="1 2" key="1">
    <citation type="journal article" date="2019" name="PLoS Biol.">
        <title>Sex chromosomes control vertical transmission of feminizing Wolbachia symbionts in an isopod.</title>
        <authorList>
            <person name="Becking T."/>
            <person name="Chebbi M.A."/>
            <person name="Giraud I."/>
            <person name="Moumen B."/>
            <person name="Laverre T."/>
            <person name="Caubet Y."/>
            <person name="Peccoud J."/>
            <person name="Gilbert C."/>
            <person name="Cordaux R."/>
        </authorList>
    </citation>
    <scope>NUCLEOTIDE SEQUENCE [LARGE SCALE GENOMIC DNA]</scope>
    <source>
        <strain evidence="1">ANa2</strain>
        <tissue evidence="1">Whole body excluding digestive tract and cuticle</tissue>
    </source>
</reference>
<evidence type="ECO:0000313" key="1">
    <source>
        <dbReference type="EMBL" id="KAB7497239.1"/>
    </source>
</evidence>
<keyword evidence="2" id="KW-1185">Reference proteome</keyword>
<dbReference type="EMBL" id="SEYY01020542">
    <property type="protein sequence ID" value="KAB7497239.1"/>
    <property type="molecule type" value="Genomic_DNA"/>
</dbReference>
<dbReference type="AlphaFoldDB" id="A0A5N5SUA1"/>
<protein>
    <submittedName>
        <fullName evidence="1">Uncharacterized protein</fullName>
    </submittedName>
</protein>
<organism evidence="1 2">
    <name type="scientific">Armadillidium nasatum</name>
    <dbReference type="NCBI Taxonomy" id="96803"/>
    <lineage>
        <taxon>Eukaryota</taxon>
        <taxon>Metazoa</taxon>
        <taxon>Ecdysozoa</taxon>
        <taxon>Arthropoda</taxon>
        <taxon>Crustacea</taxon>
        <taxon>Multicrustacea</taxon>
        <taxon>Malacostraca</taxon>
        <taxon>Eumalacostraca</taxon>
        <taxon>Peracarida</taxon>
        <taxon>Isopoda</taxon>
        <taxon>Oniscidea</taxon>
        <taxon>Crinocheta</taxon>
        <taxon>Armadillidiidae</taxon>
        <taxon>Armadillidium</taxon>
    </lineage>
</organism>
<evidence type="ECO:0000313" key="2">
    <source>
        <dbReference type="Proteomes" id="UP000326759"/>
    </source>
</evidence>
<dbReference type="Proteomes" id="UP000326759">
    <property type="component" value="Unassembled WGS sequence"/>
</dbReference>